<dbReference type="Pfam" id="PF10391">
    <property type="entry name" value="DNA_pol_lambd_f"/>
    <property type="match status" value="1"/>
</dbReference>
<dbReference type="PANTHER" id="PTHR11276">
    <property type="entry name" value="DNA POLYMERASE TYPE-X FAMILY MEMBER"/>
    <property type="match status" value="1"/>
</dbReference>
<dbReference type="SUPFAM" id="SSF81585">
    <property type="entry name" value="PsbU/PolX domain-like"/>
    <property type="match status" value="1"/>
</dbReference>
<protein>
    <recommendedName>
        <fullName evidence="6">DNA polymerase</fullName>
    </recommendedName>
</protein>
<dbReference type="GO" id="GO:0006303">
    <property type="term" value="P:double-strand break repair via nonhomologous end joining"/>
    <property type="evidence" value="ECO:0007669"/>
    <property type="project" value="TreeGrafter"/>
</dbReference>
<organism evidence="4 5">
    <name type="scientific">Paxillus rubicundulus Ve08.2h10</name>
    <dbReference type="NCBI Taxonomy" id="930991"/>
    <lineage>
        <taxon>Eukaryota</taxon>
        <taxon>Fungi</taxon>
        <taxon>Dikarya</taxon>
        <taxon>Basidiomycota</taxon>
        <taxon>Agaricomycotina</taxon>
        <taxon>Agaricomycetes</taxon>
        <taxon>Agaricomycetidae</taxon>
        <taxon>Boletales</taxon>
        <taxon>Paxilineae</taxon>
        <taxon>Paxillaceae</taxon>
        <taxon>Paxillus</taxon>
    </lineage>
</organism>
<evidence type="ECO:0000259" key="2">
    <source>
        <dbReference type="Pfam" id="PF10391"/>
    </source>
</evidence>
<dbReference type="InterPro" id="IPR018944">
    <property type="entry name" value="DNA_pol_lambd_fingers_domain"/>
</dbReference>
<dbReference type="GO" id="GO:0003677">
    <property type="term" value="F:DNA binding"/>
    <property type="evidence" value="ECO:0007669"/>
    <property type="project" value="InterPro"/>
</dbReference>
<dbReference type="Gene3D" id="3.30.460.10">
    <property type="entry name" value="Beta Polymerase, domain 2"/>
    <property type="match status" value="1"/>
</dbReference>
<dbReference type="AlphaFoldDB" id="A0A0D0DUU2"/>
<dbReference type="InterPro" id="IPR022312">
    <property type="entry name" value="DNA_pol_X"/>
</dbReference>
<keyword evidence="5" id="KW-1185">Reference proteome</keyword>
<feature type="domain" description="Crossover junction endonuclease MUS81-like HHH" evidence="3">
    <location>
        <begin position="12"/>
        <end position="79"/>
    </location>
</feature>
<dbReference type="STRING" id="930991.A0A0D0DUU2"/>
<evidence type="ECO:0000313" key="4">
    <source>
        <dbReference type="EMBL" id="KIK92961.1"/>
    </source>
</evidence>
<feature type="region of interest" description="Disordered" evidence="1">
    <location>
        <begin position="86"/>
        <end position="121"/>
    </location>
</feature>
<dbReference type="GO" id="GO:0005634">
    <property type="term" value="C:nucleus"/>
    <property type="evidence" value="ECO:0007669"/>
    <property type="project" value="TreeGrafter"/>
</dbReference>
<dbReference type="InterPro" id="IPR043519">
    <property type="entry name" value="NT_sf"/>
</dbReference>
<dbReference type="SUPFAM" id="SSF47802">
    <property type="entry name" value="DNA polymerase beta, N-terminal domain-like"/>
    <property type="match status" value="1"/>
</dbReference>
<name>A0A0D0DUU2_9AGAM</name>
<dbReference type="Pfam" id="PF14716">
    <property type="entry name" value="HHH_8"/>
    <property type="match status" value="1"/>
</dbReference>
<evidence type="ECO:0000313" key="5">
    <source>
        <dbReference type="Proteomes" id="UP000054538"/>
    </source>
</evidence>
<reference evidence="4 5" key="1">
    <citation type="submission" date="2014-04" db="EMBL/GenBank/DDBJ databases">
        <authorList>
            <consortium name="DOE Joint Genome Institute"/>
            <person name="Kuo A."/>
            <person name="Kohler A."/>
            <person name="Jargeat P."/>
            <person name="Nagy L.G."/>
            <person name="Floudas D."/>
            <person name="Copeland A."/>
            <person name="Barry K.W."/>
            <person name="Cichocki N."/>
            <person name="Veneault-Fourrey C."/>
            <person name="LaButti K."/>
            <person name="Lindquist E.A."/>
            <person name="Lipzen A."/>
            <person name="Lundell T."/>
            <person name="Morin E."/>
            <person name="Murat C."/>
            <person name="Sun H."/>
            <person name="Tunlid A."/>
            <person name="Henrissat B."/>
            <person name="Grigoriev I.V."/>
            <person name="Hibbett D.S."/>
            <person name="Martin F."/>
            <person name="Nordberg H.P."/>
            <person name="Cantor M.N."/>
            <person name="Hua S.X."/>
        </authorList>
    </citation>
    <scope>NUCLEOTIDE SEQUENCE [LARGE SCALE GENOMIC DNA]</scope>
    <source>
        <strain evidence="4 5">Ve08.2h10</strain>
    </source>
</reference>
<evidence type="ECO:0000256" key="1">
    <source>
        <dbReference type="SAM" id="MobiDB-lite"/>
    </source>
</evidence>
<feature type="compositionally biased region" description="Polar residues" evidence="1">
    <location>
        <begin position="241"/>
        <end position="253"/>
    </location>
</feature>
<sequence>MSTRHYSSAPGPNREIIQMLTRYMEEEKVSEPPNIFKVRAYARAIKAIDQLPEPVQSVEQVRNLSGVGVRIANRVDAFLSGIPYSPDATARSKPRKPSMAEDFPTEHTAHSKSTAKGTLEDARKRQITSSFKALNAIGPVKAAALYRAGCRSIADLKEPKFFELLSPVQRISVQYLEHLERPVTSEQASTVRDFIEQSISSKYTVSISGNLRRGAPSAPHITLLVLHSHPDAIIPPADLPTSPTVNSEVTSPASPLKPAKPRPPFTFDRSHDTHTNSRPNASPLLTEIISPLECRELVAATLSAGVRKWVGVVRIPECGTNGNGDDGWERRVEGMRGVQSAKGKFRKMEIL</sequence>
<dbReference type="InParanoid" id="A0A0D0DUU2"/>
<dbReference type="InterPro" id="IPR027421">
    <property type="entry name" value="DNA_pol_lamdba_lyase_dom_sf"/>
</dbReference>
<dbReference type="Gene3D" id="1.10.150.110">
    <property type="entry name" value="DNA polymerase beta, N-terminal domain-like"/>
    <property type="match status" value="1"/>
</dbReference>
<reference evidence="5" key="2">
    <citation type="submission" date="2015-01" db="EMBL/GenBank/DDBJ databases">
        <title>Evolutionary Origins and Diversification of the Mycorrhizal Mutualists.</title>
        <authorList>
            <consortium name="DOE Joint Genome Institute"/>
            <consortium name="Mycorrhizal Genomics Consortium"/>
            <person name="Kohler A."/>
            <person name="Kuo A."/>
            <person name="Nagy L.G."/>
            <person name="Floudas D."/>
            <person name="Copeland A."/>
            <person name="Barry K.W."/>
            <person name="Cichocki N."/>
            <person name="Veneault-Fourrey C."/>
            <person name="LaButti K."/>
            <person name="Lindquist E.A."/>
            <person name="Lipzen A."/>
            <person name="Lundell T."/>
            <person name="Morin E."/>
            <person name="Murat C."/>
            <person name="Riley R."/>
            <person name="Ohm R."/>
            <person name="Sun H."/>
            <person name="Tunlid A."/>
            <person name="Henrissat B."/>
            <person name="Grigoriev I.V."/>
            <person name="Hibbett D.S."/>
            <person name="Martin F."/>
        </authorList>
    </citation>
    <scope>NUCLEOTIDE SEQUENCE [LARGE SCALE GENOMIC DNA]</scope>
    <source>
        <strain evidence="5">Ve08.2h10</strain>
    </source>
</reference>
<dbReference type="HOGENOM" id="CLU_043700_0_0_1"/>
<dbReference type="GO" id="GO:0003887">
    <property type="term" value="F:DNA-directed DNA polymerase activity"/>
    <property type="evidence" value="ECO:0007669"/>
    <property type="project" value="InterPro"/>
</dbReference>
<dbReference type="Gene3D" id="1.10.150.20">
    <property type="entry name" value="5' to 3' exonuclease, C-terminal subdomain"/>
    <property type="match status" value="1"/>
</dbReference>
<dbReference type="InterPro" id="IPR010996">
    <property type="entry name" value="HHH_MUS81"/>
</dbReference>
<dbReference type="EMBL" id="KN825226">
    <property type="protein sequence ID" value="KIK92961.1"/>
    <property type="molecule type" value="Genomic_DNA"/>
</dbReference>
<dbReference type="PANTHER" id="PTHR11276:SF28">
    <property type="entry name" value="DNA POLYMERASE LAMBDA"/>
    <property type="match status" value="1"/>
</dbReference>
<evidence type="ECO:0008006" key="6">
    <source>
        <dbReference type="Google" id="ProtNLM"/>
    </source>
</evidence>
<gene>
    <name evidence="4" type="ORF">PAXRUDRAFT_829473</name>
</gene>
<evidence type="ECO:0000259" key="3">
    <source>
        <dbReference type="Pfam" id="PF14716"/>
    </source>
</evidence>
<accession>A0A0D0DUU2</accession>
<dbReference type="Proteomes" id="UP000054538">
    <property type="component" value="Unassembled WGS sequence"/>
</dbReference>
<proteinExistence type="predicted"/>
<feature type="domain" description="DNA polymerase lambda fingers" evidence="2">
    <location>
        <begin position="137"/>
        <end position="179"/>
    </location>
</feature>
<feature type="region of interest" description="Disordered" evidence="1">
    <location>
        <begin position="239"/>
        <end position="282"/>
    </location>
</feature>
<dbReference type="OrthoDB" id="205514at2759"/>